<proteinExistence type="predicted"/>
<name>A0A195F4R3_9HYME</name>
<dbReference type="AlphaFoldDB" id="A0A195F4R3"/>
<accession>A0A195F4R3</accession>
<evidence type="ECO:0000313" key="1">
    <source>
        <dbReference type="EMBL" id="KYN35381.1"/>
    </source>
</evidence>
<keyword evidence="2" id="KW-1185">Reference proteome</keyword>
<evidence type="ECO:0000313" key="2">
    <source>
        <dbReference type="Proteomes" id="UP000078541"/>
    </source>
</evidence>
<sequence>MAAAISRVNWPLHQPVSTPDLKSRWLSALRRDRWLGGTRWDLERDEMDKIIRRVGRIWRTGGRMPAPGAAVEDAPDIGVPVPPGLAAAGAAGPTSREALSPSPRLCVPATTRYTVPAALAAPSAAC</sequence>
<protein>
    <submittedName>
        <fullName evidence="1">Uncharacterized protein</fullName>
    </submittedName>
</protein>
<dbReference type="EMBL" id="KQ981810">
    <property type="protein sequence ID" value="KYN35381.1"/>
    <property type="molecule type" value="Genomic_DNA"/>
</dbReference>
<reference evidence="1 2" key="1">
    <citation type="submission" date="2016-03" db="EMBL/GenBank/DDBJ databases">
        <title>Trachymyrmex septentrionalis WGS genome.</title>
        <authorList>
            <person name="Nygaard S."/>
            <person name="Hu H."/>
            <person name="Boomsma J."/>
            <person name="Zhang G."/>
        </authorList>
    </citation>
    <scope>NUCLEOTIDE SEQUENCE [LARGE SCALE GENOMIC DNA]</scope>
    <source>
        <strain evidence="1">Tsep2-gDNA-1</strain>
        <tissue evidence="1">Whole body</tissue>
    </source>
</reference>
<gene>
    <name evidence="1" type="ORF">ALC56_10216</name>
</gene>
<dbReference type="Proteomes" id="UP000078541">
    <property type="component" value="Unassembled WGS sequence"/>
</dbReference>
<organism evidence="1 2">
    <name type="scientific">Trachymyrmex septentrionalis</name>
    <dbReference type="NCBI Taxonomy" id="34720"/>
    <lineage>
        <taxon>Eukaryota</taxon>
        <taxon>Metazoa</taxon>
        <taxon>Ecdysozoa</taxon>
        <taxon>Arthropoda</taxon>
        <taxon>Hexapoda</taxon>
        <taxon>Insecta</taxon>
        <taxon>Pterygota</taxon>
        <taxon>Neoptera</taxon>
        <taxon>Endopterygota</taxon>
        <taxon>Hymenoptera</taxon>
        <taxon>Apocrita</taxon>
        <taxon>Aculeata</taxon>
        <taxon>Formicoidea</taxon>
        <taxon>Formicidae</taxon>
        <taxon>Myrmicinae</taxon>
        <taxon>Trachymyrmex</taxon>
    </lineage>
</organism>